<evidence type="ECO:0000313" key="1">
    <source>
        <dbReference type="EMBL" id="GFT22198.1"/>
    </source>
</evidence>
<keyword evidence="2" id="KW-1185">Reference proteome</keyword>
<dbReference type="Proteomes" id="UP000887013">
    <property type="component" value="Unassembled WGS sequence"/>
</dbReference>
<gene>
    <name evidence="1" type="ORF">NPIL_97111</name>
</gene>
<evidence type="ECO:0000313" key="2">
    <source>
        <dbReference type="Proteomes" id="UP000887013"/>
    </source>
</evidence>
<proteinExistence type="predicted"/>
<protein>
    <submittedName>
        <fullName evidence="1">Uncharacterized protein</fullName>
    </submittedName>
</protein>
<comment type="caution">
    <text evidence="1">The sequence shown here is derived from an EMBL/GenBank/DDBJ whole genome shotgun (WGS) entry which is preliminary data.</text>
</comment>
<reference evidence="1" key="1">
    <citation type="submission" date="2020-08" db="EMBL/GenBank/DDBJ databases">
        <title>Multicomponent nature underlies the extraordinary mechanical properties of spider dragline silk.</title>
        <authorList>
            <person name="Kono N."/>
            <person name="Nakamura H."/>
            <person name="Mori M."/>
            <person name="Yoshida Y."/>
            <person name="Ohtoshi R."/>
            <person name="Malay A.D."/>
            <person name="Moran D.A.P."/>
            <person name="Tomita M."/>
            <person name="Numata K."/>
            <person name="Arakawa K."/>
        </authorList>
    </citation>
    <scope>NUCLEOTIDE SEQUENCE</scope>
</reference>
<name>A0A8X6NLV0_NEPPI</name>
<dbReference type="AlphaFoldDB" id="A0A8X6NLV0"/>
<feature type="non-terminal residue" evidence="1">
    <location>
        <position position="1"/>
    </location>
</feature>
<accession>A0A8X6NLV0</accession>
<sequence>MKEHKEKTKLEKKKLVKKSLTENKVLPTTLQKEALEIQESLEWDDVPE</sequence>
<organism evidence="1 2">
    <name type="scientific">Nephila pilipes</name>
    <name type="common">Giant wood spider</name>
    <name type="synonym">Nephila maculata</name>
    <dbReference type="NCBI Taxonomy" id="299642"/>
    <lineage>
        <taxon>Eukaryota</taxon>
        <taxon>Metazoa</taxon>
        <taxon>Ecdysozoa</taxon>
        <taxon>Arthropoda</taxon>
        <taxon>Chelicerata</taxon>
        <taxon>Arachnida</taxon>
        <taxon>Araneae</taxon>
        <taxon>Araneomorphae</taxon>
        <taxon>Entelegynae</taxon>
        <taxon>Araneoidea</taxon>
        <taxon>Nephilidae</taxon>
        <taxon>Nephila</taxon>
    </lineage>
</organism>
<dbReference type="EMBL" id="BMAW01059679">
    <property type="protein sequence ID" value="GFT22198.1"/>
    <property type="molecule type" value="Genomic_DNA"/>
</dbReference>